<name>A0ABQ7UGL6_SOLTU</name>
<evidence type="ECO:0000313" key="3">
    <source>
        <dbReference type="Proteomes" id="UP000826656"/>
    </source>
</evidence>
<keyword evidence="3" id="KW-1185">Reference proteome</keyword>
<dbReference type="EMBL" id="JAIVGD010000019">
    <property type="protein sequence ID" value="KAH0748164.1"/>
    <property type="molecule type" value="Genomic_DNA"/>
</dbReference>
<organism evidence="2 3">
    <name type="scientific">Solanum tuberosum</name>
    <name type="common">Potato</name>
    <dbReference type="NCBI Taxonomy" id="4113"/>
    <lineage>
        <taxon>Eukaryota</taxon>
        <taxon>Viridiplantae</taxon>
        <taxon>Streptophyta</taxon>
        <taxon>Embryophyta</taxon>
        <taxon>Tracheophyta</taxon>
        <taxon>Spermatophyta</taxon>
        <taxon>Magnoliopsida</taxon>
        <taxon>eudicotyledons</taxon>
        <taxon>Gunneridae</taxon>
        <taxon>Pentapetalae</taxon>
        <taxon>asterids</taxon>
        <taxon>lamiids</taxon>
        <taxon>Solanales</taxon>
        <taxon>Solanaceae</taxon>
        <taxon>Solanoideae</taxon>
        <taxon>Solaneae</taxon>
        <taxon>Solanum</taxon>
    </lineage>
</organism>
<dbReference type="Proteomes" id="UP000826656">
    <property type="component" value="Unassembled WGS sequence"/>
</dbReference>
<reference evidence="2 3" key="1">
    <citation type="journal article" date="2021" name="bioRxiv">
        <title>Chromosome-scale and haplotype-resolved genome assembly of a tetraploid potato cultivar.</title>
        <authorList>
            <person name="Sun H."/>
            <person name="Jiao W.-B."/>
            <person name="Krause K."/>
            <person name="Campoy J.A."/>
            <person name="Goel M."/>
            <person name="Folz-Donahue K."/>
            <person name="Kukat C."/>
            <person name="Huettel B."/>
            <person name="Schneeberger K."/>
        </authorList>
    </citation>
    <scope>NUCLEOTIDE SEQUENCE [LARGE SCALE GENOMIC DNA]</scope>
    <source>
        <strain evidence="2">SolTubOtavaFocal</strain>
        <tissue evidence="2">Leaves</tissue>
    </source>
</reference>
<comment type="caution">
    <text evidence="2">The sequence shown here is derived from an EMBL/GenBank/DDBJ whole genome shotgun (WGS) entry which is preliminary data.</text>
</comment>
<sequence length="124" mass="13735">MEKARQKTAQLHIPPSASSEPSSSSEAPCSMGVRVDTTIEQHSPRVTRSWTARAVEQHDTTLSLSKEVGDGFESEKGFDDQPGIQQMTDLLLRLRKKKGIAKRTSTPVIVMVLLRSLFERGNLT</sequence>
<gene>
    <name evidence="2" type="ORF">KY290_027396</name>
</gene>
<accession>A0ABQ7UGL6</accession>
<evidence type="ECO:0000313" key="2">
    <source>
        <dbReference type="EMBL" id="KAH0748164.1"/>
    </source>
</evidence>
<feature type="region of interest" description="Disordered" evidence="1">
    <location>
        <begin position="1"/>
        <end position="54"/>
    </location>
</feature>
<protein>
    <submittedName>
        <fullName evidence="2">Uncharacterized protein</fullName>
    </submittedName>
</protein>
<feature type="compositionally biased region" description="Low complexity" evidence="1">
    <location>
        <begin position="14"/>
        <end position="28"/>
    </location>
</feature>
<evidence type="ECO:0000256" key="1">
    <source>
        <dbReference type="SAM" id="MobiDB-lite"/>
    </source>
</evidence>
<proteinExistence type="predicted"/>